<accession>A0ACC1KDF9</accession>
<name>A0ACC1KDF9_9FUNG</name>
<comment type="caution">
    <text evidence="1">The sequence shown here is derived from an EMBL/GenBank/DDBJ whole genome shotgun (WGS) entry which is preliminary data.</text>
</comment>
<dbReference type="EMBL" id="JANBUN010004140">
    <property type="protein sequence ID" value="KAJ2788068.1"/>
    <property type="molecule type" value="Genomic_DNA"/>
</dbReference>
<evidence type="ECO:0000313" key="1">
    <source>
        <dbReference type="EMBL" id="KAJ2788068.1"/>
    </source>
</evidence>
<sequence>MPKSKRAQVVTLTKAKSKQKGGRAEVMKNVREAVKDYEYVWVFSVDHMRNQYLKEFRKKMSTSRFFLGKNRVMARALGNTPEEELEDGLHNISEALVGDVGLLFTNLGIDETRKKLEEFEANVYPRSGNLADYRVVVSAGEVVRGYTDEPFPNNMEPQLRELGMPTLLKQGKIMLNSDYVICNKGDKLTPQQAHLLKHFWEKMAVFKIHLLCYWHKTGGFVSLQKNASVPAAADGDT</sequence>
<proteinExistence type="predicted"/>
<feature type="non-terminal residue" evidence="1">
    <location>
        <position position="237"/>
    </location>
</feature>
<reference evidence="1" key="1">
    <citation type="submission" date="2022-07" db="EMBL/GenBank/DDBJ databases">
        <title>Phylogenomic reconstructions and comparative analyses of Kickxellomycotina fungi.</title>
        <authorList>
            <person name="Reynolds N.K."/>
            <person name="Stajich J.E."/>
            <person name="Barry K."/>
            <person name="Grigoriev I.V."/>
            <person name="Crous P."/>
            <person name="Smith M.E."/>
        </authorList>
    </citation>
    <scope>NUCLEOTIDE SEQUENCE</scope>
    <source>
        <strain evidence="1">BCRC 34780</strain>
    </source>
</reference>
<dbReference type="Proteomes" id="UP001140087">
    <property type="component" value="Unassembled WGS sequence"/>
</dbReference>
<keyword evidence="2" id="KW-1185">Reference proteome</keyword>
<protein>
    <submittedName>
        <fullName evidence="1">mRNA turnover and ribosome assembly protein</fullName>
    </submittedName>
</protein>
<evidence type="ECO:0000313" key="2">
    <source>
        <dbReference type="Proteomes" id="UP001140087"/>
    </source>
</evidence>
<organism evidence="1 2">
    <name type="scientific">Coemansia helicoidea</name>
    <dbReference type="NCBI Taxonomy" id="1286919"/>
    <lineage>
        <taxon>Eukaryota</taxon>
        <taxon>Fungi</taxon>
        <taxon>Fungi incertae sedis</taxon>
        <taxon>Zoopagomycota</taxon>
        <taxon>Kickxellomycotina</taxon>
        <taxon>Kickxellomycetes</taxon>
        <taxon>Kickxellales</taxon>
        <taxon>Kickxellaceae</taxon>
        <taxon>Coemansia</taxon>
    </lineage>
</organism>
<gene>
    <name evidence="1" type="primary">MRT4</name>
    <name evidence="1" type="ORF">H4R21_007059</name>
</gene>